<sequence length="425" mass="46271">MPFKEHGRQYDLVVLGASGYTGQLTAEHIVTHLPTNLKWALAGRSSNKLQAVVEQCKQLNADRQAPGIELADTNNEEQLVELAKKTHILITTVGPYCIYGEKVVKVCAETGTHYLDCTGEFPWVRRMIEKYEKSAQASGALLFPQFGIESAPADLCAYLLAQSVRKETGSTCKDVTLTIAELNSAPSGGTLATVLSIFDKFSLGEVRAATGPYALSPIKHAEPSRKPGGILQAIFGSHYVPELGSLTTSPAGSTDATQVERSWGLFATTPSLQSQQYGPNFRFAEYYTAKSWLAGVGIHWALLFGGLMLAIVPPVRSLVKMFVYQPGQGPEKSGHHKESIEYRGFAHPDVPKEDSKSSQKAYVKARFEGGSMYYLTGLLLAQGALTLLEEDVQLEGGFYTPACLKQPLVDRVNKAGFKTETRMLA</sequence>
<dbReference type="InterPro" id="IPR036291">
    <property type="entry name" value="NAD(P)-bd_dom_sf"/>
</dbReference>
<keyword evidence="2" id="KW-1133">Transmembrane helix</keyword>
<dbReference type="GO" id="GO:0005739">
    <property type="term" value="C:mitochondrion"/>
    <property type="evidence" value="ECO:0007669"/>
    <property type="project" value="TreeGrafter"/>
</dbReference>
<dbReference type="Pfam" id="PF03435">
    <property type="entry name" value="Sacchrp_dh_NADP"/>
    <property type="match status" value="1"/>
</dbReference>
<reference evidence="4" key="1">
    <citation type="journal article" date="2021" name="IMA Fungus">
        <title>Genomic characterization of three marine fungi, including Emericellopsis atlantica sp. nov. with signatures of a generalist lifestyle and marine biomass degradation.</title>
        <authorList>
            <person name="Hagestad O.C."/>
            <person name="Hou L."/>
            <person name="Andersen J.H."/>
            <person name="Hansen E.H."/>
            <person name="Altermark B."/>
            <person name="Li C."/>
            <person name="Kuhnert E."/>
            <person name="Cox R.J."/>
            <person name="Crous P.W."/>
            <person name="Spatafora J.W."/>
            <person name="Lail K."/>
            <person name="Amirebrahimi M."/>
            <person name="Lipzen A."/>
            <person name="Pangilinan J."/>
            <person name="Andreopoulos W."/>
            <person name="Hayes R.D."/>
            <person name="Ng V."/>
            <person name="Grigoriev I.V."/>
            <person name="Jackson S.A."/>
            <person name="Sutton T.D.S."/>
            <person name="Dobson A.D.W."/>
            <person name="Rama T."/>
        </authorList>
    </citation>
    <scope>NUCLEOTIDE SEQUENCE</scope>
    <source>
        <strain evidence="4">TS7</strain>
    </source>
</reference>
<evidence type="ECO:0000313" key="4">
    <source>
        <dbReference type="EMBL" id="KAG9253294.1"/>
    </source>
</evidence>
<evidence type="ECO:0000256" key="2">
    <source>
        <dbReference type="SAM" id="Phobius"/>
    </source>
</evidence>
<dbReference type="SUPFAM" id="SSF51735">
    <property type="entry name" value="NAD(P)-binding Rossmann-fold domains"/>
    <property type="match status" value="1"/>
</dbReference>
<name>A0A9P7ZJK0_9HYPO</name>
<keyword evidence="2" id="KW-0472">Membrane</keyword>
<dbReference type="InterPro" id="IPR005097">
    <property type="entry name" value="Sacchrp_dh_NADP-bd"/>
</dbReference>
<organism evidence="4 5">
    <name type="scientific">Emericellopsis atlantica</name>
    <dbReference type="NCBI Taxonomy" id="2614577"/>
    <lineage>
        <taxon>Eukaryota</taxon>
        <taxon>Fungi</taxon>
        <taxon>Dikarya</taxon>
        <taxon>Ascomycota</taxon>
        <taxon>Pezizomycotina</taxon>
        <taxon>Sordariomycetes</taxon>
        <taxon>Hypocreomycetidae</taxon>
        <taxon>Hypocreales</taxon>
        <taxon>Bionectriaceae</taxon>
        <taxon>Emericellopsis</taxon>
    </lineage>
</organism>
<feature type="transmembrane region" description="Helical" evidence="2">
    <location>
        <begin position="292"/>
        <end position="312"/>
    </location>
</feature>
<dbReference type="GO" id="GO:0005886">
    <property type="term" value="C:plasma membrane"/>
    <property type="evidence" value="ECO:0007669"/>
    <property type="project" value="TreeGrafter"/>
</dbReference>
<dbReference type="PANTHER" id="PTHR12286:SF5">
    <property type="entry name" value="SACCHAROPINE DEHYDROGENASE-LIKE OXIDOREDUCTASE"/>
    <property type="match status" value="1"/>
</dbReference>
<dbReference type="PANTHER" id="PTHR12286">
    <property type="entry name" value="SACCHAROPINE DEHYDROGENASE-LIKE OXIDOREDUCTASE"/>
    <property type="match status" value="1"/>
</dbReference>
<keyword evidence="5" id="KW-1185">Reference proteome</keyword>
<comment type="caution">
    <text evidence="4">The sequence shown here is derived from an EMBL/GenBank/DDBJ whole genome shotgun (WGS) entry which is preliminary data.</text>
</comment>
<dbReference type="RefSeq" id="XP_046117218.1">
    <property type="nucleotide sequence ID" value="XM_046265124.1"/>
</dbReference>
<dbReference type="AlphaFoldDB" id="A0A9P7ZJK0"/>
<keyword evidence="2" id="KW-0812">Transmembrane</keyword>
<gene>
    <name evidence="4" type="ORF">F5Z01DRAFT_675206</name>
</gene>
<dbReference type="GO" id="GO:0005811">
    <property type="term" value="C:lipid droplet"/>
    <property type="evidence" value="ECO:0007669"/>
    <property type="project" value="TreeGrafter"/>
</dbReference>
<dbReference type="EMBL" id="MU251258">
    <property type="protein sequence ID" value="KAG9253294.1"/>
    <property type="molecule type" value="Genomic_DNA"/>
</dbReference>
<feature type="domain" description="Saccharopine dehydrogenase NADP binding" evidence="3">
    <location>
        <begin position="13"/>
        <end position="140"/>
    </location>
</feature>
<protein>
    <submittedName>
        <fullName evidence="4">Saccharopine dehydrogenase-domain-containing protein</fullName>
    </submittedName>
</protein>
<dbReference type="GeneID" id="70296027"/>
<evidence type="ECO:0000313" key="5">
    <source>
        <dbReference type="Proteomes" id="UP000887229"/>
    </source>
</evidence>
<dbReference type="OrthoDB" id="10268090at2759"/>
<comment type="similarity">
    <text evidence="1">Belongs to the saccharopine dehydrogenase family.</text>
</comment>
<dbReference type="Proteomes" id="UP000887229">
    <property type="component" value="Unassembled WGS sequence"/>
</dbReference>
<dbReference type="Gene3D" id="3.40.50.720">
    <property type="entry name" value="NAD(P)-binding Rossmann-like Domain"/>
    <property type="match status" value="1"/>
</dbReference>
<dbReference type="InterPro" id="IPR051276">
    <property type="entry name" value="Saccharopine_DH-like_oxidrdct"/>
</dbReference>
<evidence type="ECO:0000256" key="1">
    <source>
        <dbReference type="ARBA" id="ARBA00038048"/>
    </source>
</evidence>
<proteinExistence type="inferred from homology"/>
<dbReference type="GO" id="GO:0009247">
    <property type="term" value="P:glycolipid biosynthetic process"/>
    <property type="evidence" value="ECO:0007669"/>
    <property type="project" value="TreeGrafter"/>
</dbReference>
<evidence type="ECO:0000259" key="3">
    <source>
        <dbReference type="Pfam" id="PF03435"/>
    </source>
</evidence>
<accession>A0A9P7ZJK0</accession>